<evidence type="ECO:0000259" key="1">
    <source>
        <dbReference type="Pfam" id="PF20150"/>
    </source>
</evidence>
<dbReference type="HOGENOM" id="CLU_535324_0_0_1"/>
<reference evidence="2 3" key="1">
    <citation type="journal article" date="2013" name="BMC Genomics">
        <title>Genomics-driven discovery of the pneumocandin biosynthetic gene cluster in the fungus Glarea lozoyensis.</title>
        <authorList>
            <person name="Chen L."/>
            <person name="Yue Q."/>
            <person name="Zhang X."/>
            <person name="Xiang M."/>
            <person name="Wang C."/>
            <person name="Li S."/>
            <person name="Che Y."/>
            <person name="Ortiz-Lopez F.J."/>
            <person name="Bills G.F."/>
            <person name="Liu X."/>
            <person name="An Z."/>
        </authorList>
    </citation>
    <scope>NUCLEOTIDE SEQUENCE [LARGE SCALE GENOMIC DNA]</scope>
    <source>
        <strain evidence="3">ATCC 20868 / MF5171</strain>
    </source>
</reference>
<evidence type="ECO:0000313" key="3">
    <source>
        <dbReference type="Proteomes" id="UP000016922"/>
    </source>
</evidence>
<sequence>MAYRRIGLDEREFSLSSPAFPPVPFINMEENDRLLREKWDREAEGSICDQLAQNPGKAFYDPDSWKIVAAQAKHSSRCAMCQRFYCAGRYDVTSARFLNYKVVNDSFTTPATFTCFTRLPVELRTQIWKEALPALRLVQLHIRQSMHYTAGEAFQRCYQVWESMQSELGSDTTLLTVFAESRAAYLSPYTPMRRSCSLPKNTIPLGLQQRSNHGKHPEVYIDKAHDTILLEYGSTDPTWSLESFPSSFYDTLGLQNIAIVPEDVRLDLSVGSGWTILRQSFSSMKSLHVVLLSPTNFAVHENALHLVDVSADWNYRNRHYTGFTRGPVLPRMECSMTRNINPEIFYPRSQVIHAYAKGETEEEIKKWDSIPVSTSILAIKDRELWWAEKLYVTHRDSKSDRPTHWIIIPRHQLSASYYVYENNWVTVLWDEESDYGLTDLFAEQLNNNLGNLSTSEEFLVPHMRHSPHGEIVLARRSDEWKPYWWQSHREDFSTRYNADGQAIITRGLT</sequence>
<accession>S3DC31</accession>
<dbReference type="PANTHER" id="PTHR35910">
    <property type="entry name" value="2EXR DOMAIN-CONTAINING PROTEIN"/>
    <property type="match status" value="1"/>
</dbReference>
<gene>
    <name evidence="2" type="ORF">GLAREA_08068</name>
</gene>
<feature type="domain" description="2EXR" evidence="1">
    <location>
        <begin position="113"/>
        <end position="228"/>
    </location>
</feature>
<dbReference type="EMBL" id="KE145373">
    <property type="protein sequence ID" value="EPE24218.1"/>
    <property type="molecule type" value="Genomic_DNA"/>
</dbReference>
<dbReference type="KEGG" id="glz:GLAREA_08068"/>
<dbReference type="AlphaFoldDB" id="S3DC31"/>
<dbReference type="InterPro" id="IPR045518">
    <property type="entry name" value="2EXR"/>
</dbReference>
<dbReference type="Pfam" id="PF20150">
    <property type="entry name" value="2EXR"/>
    <property type="match status" value="1"/>
</dbReference>
<proteinExistence type="predicted"/>
<evidence type="ECO:0000313" key="2">
    <source>
        <dbReference type="EMBL" id="EPE24218.1"/>
    </source>
</evidence>
<dbReference type="PANTHER" id="PTHR35910:SF6">
    <property type="entry name" value="2EXR DOMAIN-CONTAINING PROTEIN"/>
    <property type="match status" value="1"/>
</dbReference>
<protein>
    <recommendedName>
        <fullName evidence="1">2EXR domain-containing protein</fullName>
    </recommendedName>
</protein>
<name>S3DC31_GLAL2</name>
<dbReference type="OrthoDB" id="3530648at2759"/>
<dbReference type="Proteomes" id="UP000016922">
    <property type="component" value="Unassembled WGS sequence"/>
</dbReference>
<organism evidence="2 3">
    <name type="scientific">Glarea lozoyensis (strain ATCC 20868 / MF5171)</name>
    <dbReference type="NCBI Taxonomy" id="1116229"/>
    <lineage>
        <taxon>Eukaryota</taxon>
        <taxon>Fungi</taxon>
        <taxon>Dikarya</taxon>
        <taxon>Ascomycota</taxon>
        <taxon>Pezizomycotina</taxon>
        <taxon>Leotiomycetes</taxon>
        <taxon>Helotiales</taxon>
        <taxon>Helotiaceae</taxon>
        <taxon>Glarea</taxon>
    </lineage>
</organism>
<keyword evidence="3" id="KW-1185">Reference proteome</keyword>
<dbReference type="RefSeq" id="XP_008088306.1">
    <property type="nucleotide sequence ID" value="XM_008090115.1"/>
</dbReference>
<dbReference type="GeneID" id="19467119"/>